<feature type="compositionally biased region" description="Low complexity" evidence="1">
    <location>
        <begin position="59"/>
        <end position="69"/>
    </location>
</feature>
<reference evidence="2" key="1">
    <citation type="journal article" date="2023" name="Science">
        <title>Elucidation of the pathway for biosynthesis of saponin adjuvants from the soapbark tree.</title>
        <authorList>
            <person name="Reed J."/>
            <person name="Orme A."/>
            <person name="El-Demerdash A."/>
            <person name="Owen C."/>
            <person name="Martin L.B.B."/>
            <person name="Misra R.C."/>
            <person name="Kikuchi S."/>
            <person name="Rejzek M."/>
            <person name="Martin A.C."/>
            <person name="Harkess A."/>
            <person name="Leebens-Mack J."/>
            <person name="Louveau T."/>
            <person name="Stephenson M.J."/>
            <person name="Osbourn A."/>
        </authorList>
    </citation>
    <scope>NUCLEOTIDE SEQUENCE</scope>
    <source>
        <strain evidence="2">S10</strain>
    </source>
</reference>
<dbReference type="Proteomes" id="UP001163823">
    <property type="component" value="Unassembled WGS sequence"/>
</dbReference>
<feature type="non-terminal residue" evidence="2">
    <location>
        <position position="1"/>
    </location>
</feature>
<proteinExistence type="predicted"/>
<dbReference type="KEGG" id="qsa:O6P43_035946"/>
<sequence length="242" mass="26744">IIPNPWKYESASSKGHRGRGKKGLLASSKATNSLNSSSMATIFDHSERNYRGTDSQRHPQSLQPSTTSTPTRVLLLPSLLAFPSCSLSLSSGCLLLCFLSPSSFDRFVALLGCVDSLNTRVELPWISPILGHNQPITSNKRQRSKSRSSSLMLPTRAFNPGKTSLTHTISSPPSRLAIPNVAFLTSEFPHLCSLILSLEMRVPSIDIYHRIWNPPMDEKVELKTPLAFFRKEAYLESSAIYG</sequence>
<dbReference type="AlphaFoldDB" id="A0AAD7KJD9"/>
<name>A0AAD7KJD9_QUISA</name>
<protein>
    <submittedName>
        <fullName evidence="2">Uncharacterized protein</fullName>
    </submittedName>
</protein>
<evidence type="ECO:0000313" key="2">
    <source>
        <dbReference type="EMBL" id="KAJ7941004.1"/>
    </source>
</evidence>
<feature type="region of interest" description="Disordered" evidence="1">
    <location>
        <begin position="50"/>
        <end position="69"/>
    </location>
</feature>
<evidence type="ECO:0000256" key="1">
    <source>
        <dbReference type="SAM" id="MobiDB-lite"/>
    </source>
</evidence>
<dbReference type="EMBL" id="JARAOO010000511">
    <property type="protein sequence ID" value="KAJ7941004.1"/>
    <property type="molecule type" value="Genomic_DNA"/>
</dbReference>
<gene>
    <name evidence="2" type="ORF">O6P43_035946</name>
</gene>
<accession>A0AAD7KJD9</accession>
<evidence type="ECO:0000313" key="3">
    <source>
        <dbReference type="Proteomes" id="UP001163823"/>
    </source>
</evidence>
<keyword evidence="3" id="KW-1185">Reference proteome</keyword>
<organism evidence="2 3">
    <name type="scientific">Quillaja saponaria</name>
    <name type="common">Soap bark tree</name>
    <dbReference type="NCBI Taxonomy" id="32244"/>
    <lineage>
        <taxon>Eukaryota</taxon>
        <taxon>Viridiplantae</taxon>
        <taxon>Streptophyta</taxon>
        <taxon>Embryophyta</taxon>
        <taxon>Tracheophyta</taxon>
        <taxon>Spermatophyta</taxon>
        <taxon>Magnoliopsida</taxon>
        <taxon>eudicotyledons</taxon>
        <taxon>Gunneridae</taxon>
        <taxon>Pentapetalae</taxon>
        <taxon>rosids</taxon>
        <taxon>fabids</taxon>
        <taxon>Fabales</taxon>
        <taxon>Quillajaceae</taxon>
        <taxon>Quillaja</taxon>
    </lineage>
</organism>
<comment type="caution">
    <text evidence="2">The sequence shown here is derived from an EMBL/GenBank/DDBJ whole genome shotgun (WGS) entry which is preliminary data.</text>
</comment>